<dbReference type="InterPro" id="IPR043198">
    <property type="entry name" value="Cyclin/Ssn8"/>
</dbReference>
<keyword evidence="1" id="KW-0195">Cyclin</keyword>
<dbReference type="InterPro" id="IPR036915">
    <property type="entry name" value="Cyclin-like_sf"/>
</dbReference>
<proteinExistence type="inferred from homology"/>
<sequence>MPMSSGQWLFSLEALAKSPSIQDGMSPADEACQKAWACIYMRRIGRDLKLTTETVATAKYFLHRFYTRNSLQDVNPYEVAAAALYLSCKLSDSHRKLRVFILATVRIVAKQNISENTKEFRRWCHATTSTEEMLAEALCFDFAVELPHFHAVKLVDDIGGSDLLKRLVFELCDEACCTSIILHQPPLVVAALALYVASLSLPGVLVDPATGMSGVDCLQNLDPELENLDDDDVADLSRELRFSLEGLVGLKDEQVAKAFGKLADIRVGVVNPSQFALVVPLIQGYQCIRVVSINSNTSATQ</sequence>
<dbReference type="SMART" id="SM00385">
    <property type="entry name" value="CYCLIN"/>
    <property type="match status" value="1"/>
</dbReference>
<reference evidence="3 4" key="1">
    <citation type="journal article" date="2019" name="Sci. Rep.">
        <title>Comparative genomics of chytrid fungi reveal insights into the obligate biotrophic and pathogenic lifestyle of Synchytrium endobioticum.</title>
        <authorList>
            <person name="van de Vossenberg B.T.L.H."/>
            <person name="Warris S."/>
            <person name="Nguyen H.D.T."/>
            <person name="van Gent-Pelzer M.P.E."/>
            <person name="Joly D.L."/>
            <person name="van de Geest H.C."/>
            <person name="Bonants P.J.M."/>
            <person name="Smith D.S."/>
            <person name="Levesque C.A."/>
            <person name="van der Lee T.A.J."/>
        </authorList>
    </citation>
    <scope>NUCLEOTIDE SEQUENCE [LARGE SCALE GENOMIC DNA]</scope>
    <source>
        <strain evidence="3 4">LEV6574</strain>
    </source>
</reference>
<dbReference type="OrthoDB" id="25002at2759"/>
<dbReference type="PANTHER" id="PTHR10026">
    <property type="entry name" value="CYCLIN"/>
    <property type="match status" value="1"/>
</dbReference>
<dbReference type="InterPro" id="IPR006671">
    <property type="entry name" value="Cyclin_N"/>
</dbReference>
<dbReference type="InterPro" id="IPR013763">
    <property type="entry name" value="Cyclin-like_dom"/>
</dbReference>
<dbReference type="Proteomes" id="UP000320475">
    <property type="component" value="Unassembled WGS sequence"/>
</dbReference>
<protein>
    <recommendedName>
        <fullName evidence="2">Cyclin-like domain-containing protein</fullName>
    </recommendedName>
</protein>
<gene>
    <name evidence="3" type="ORF">SeLEV6574_g01592</name>
</gene>
<accession>A0A507DC25</accession>
<dbReference type="Gene3D" id="1.10.472.10">
    <property type="entry name" value="Cyclin-like"/>
    <property type="match status" value="2"/>
</dbReference>
<dbReference type="GO" id="GO:0016538">
    <property type="term" value="F:cyclin-dependent protein serine/threonine kinase regulator activity"/>
    <property type="evidence" value="ECO:0007669"/>
    <property type="project" value="InterPro"/>
</dbReference>
<comment type="caution">
    <text evidence="3">The sequence shown here is derived from an EMBL/GenBank/DDBJ whole genome shotgun (WGS) entry which is preliminary data.</text>
</comment>
<feature type="domain" description="Cyclin-like" evidence="2">
    <location>
        <begin position="39"/>
        <end position="122"/>
    </location>
</feature>
<organism evidence="3 4">
    <name type="scientific">Synchytrium endobioticum</name>
    <dbReference type="NCBI Taxonomy" id="286115"/>
    <lineage>
        <taxon>Eukaryota</taxon>
        <taxon>Fungi</taxon>
        <taxon>Fungi incertae sedis</taxon>
        <taxon>Chytridiomycota</taxon>
        <taxon>Chytridiomycota incertae sedis</taxon>
        <taxon>Chytridiomycetes</taxon>
        <taxon>Synchytriales</taxon>
        <taxon>Synchytriaceae</taxon>
        <taxon>Synchytrium</taxon>
    </lineage>
</organism>
<dbReference type="Pfam" id="PF00134">
    <property type="entry name" value="Cyclin_N"/>
    <property type="match status" value="1"/>
</dbReference>
<dbReference type="VEuPathDB" id="FungiDB:SeMB42_g07667"/>
<evidence type="ECO:0000259" key="2">
    <source>
        <dbReference type="SMART" id="SM00385"/>
    </source>
</evidence>
<dbReference type="GO" id="GO:0006357">
    <property type="term" value="P:regulation of transcription by RNA polymerase II"/>
    <property type="evidence" value="ECO:0007669"/>
    <property type="project" value="InterPro"/>
</dbReference>
<name>A0A507DC25_9FUNG</name>
<evidence type="ECO:0000313" key="4">
    <source>
        <dbReference type="Proteomes" id="UP000320475"/>
    </source>
</evidence>
<dbReference type="AlphaFoldDB" id="A0A507DC25"/>
<evidence type="ECO:0000256" key="1">
    <source>
        <dbReference type="RuleBase" id="RU000383"/>
    </source>
</evidence>
<evidence type="ECO:0000313" key="3">
    <source>
        <dbReference type="EMBL" id="TPX49202.1"/>
    </source>
</evidence>
<comment type="similarity">
    <text evidence="1">Belongs to the cyclin family.</text>
</comment>
<dbReference type="EMBL" id="QEAM01000038">
    <property type="protein sequence ID" value="TPX49202.1"/>
    <property type="molecule type" value="Genomic_DNA"/>
</dbReference>
<dbReference type="SUPFAM" id="SSF47954">
    <property type="entry name" value="Cyclin-like"/>
    <property type="match status" value="1"/>
</dbReference>